<evidence type="ECO:0000313" key="1">
    <source>
        <dbReference type="EMBL" id="VVA41401.1"/>
    </source>
</evidence>
<dbReference type="GO" id="GO:0016874">
    <property type="term" value="F:ligase activity"/>
    <property type="evidence" value="ECO:0007669"/>
    <property type="project" value="UniProtKB-KW"/>
</dbReference>
<keyword evidence="1" id="KW-0436">Ligase</keyword>
<gene>
    <name evidence="1" type="ORF">ALMOND_2B009005</name>
</gene>
<proteinExistence type="predicted"/>
<evidence type="ECO:0000313" key="2">
    <source>
        <dbReference type="Proteomes" id="UP000327085"/>
    </source>
</evidence>
<accession>A0A5E4GP59</accession>
<name>A0A5E4GP59_PRUDU</name>
<reference evidence="2" key="1">
    <citation type="journal article" date="2020" name="Plant J.">
        <title>Transposons played a major role in the diversification between the closely related almond and peach genomes: results from the almond genome sequence.</title>
        <authorList>
            <person name="Alioto T."/>
            <person name="Alexiou K.G."/>
            <person name="Bardil A."/>
            <person name="Barteri F."/>
            <person name="Castanera R."/>
            <person name="Cruz F."/>
            <person name="Dhingra A."/>
            <person name="Duval H."/>
            <person name="Fernandez I Marti A."/>
            <person name="Frias L."/>
            <person name="Galan B."/>
            <person name="Garcia J.L."/>
            <person name="Howad W."/>
            <person name="Gomez-Garrido J."/>
            <person name="Gut M."/>
            <person name="Julca I."/>
            <person name="Morata J."/>
            <person name="Puigdomenech P."/>
            <person name="Ribeca P."/>
            <person name="Rubio Cabetas M.J."/>
            <person name="Vlasova A."/>
            <person name="Wirthensohn M."/>
            <person name="Garcia-Mas J."/>
            <person name="Gabaldon T."/>
            <person name="Casacuberta J.M."/>
            <person name="Arus P."/>
        </authorList>
    </citation>
    <scope>NUCLEOTIDE SEQUENCE [LARGE SCALE GENOMIC DNA]</scope>
    <source>
        <strain evidence="2">cv. Texas</strain>
    </source>
</reference>
<protein>
    <submittedName>
        <fullName evidence="1">PREDICTED: probable BOI-related E3 ubiquitin-ligase 3</fullName>
    </submittedName>
</protein>
<dbReference type="Proteomes" id="UP000327085">
    <property type="component" value="Unassembled WGS sequence"/>
</dbReference>
<dbReference type="EMBL" id="CABIKO010001288">
    <property type="protein sequence ID" value="VVA41401.1"/>
    <property type="molecule type" value="Genomic_DNA"/>
</dbReference>
<organism evidence="1 2">
    <name type="scientific">Prunus dulcis</name>
    <name type="common">Almond</name>
    <name type="synonym">Amygdalus dulcis</name>
    <dbReference type="NCBI Taxonomy" id="3755"/>
    <lineage>
        <taxon>Eukaryota</taxon>
        <taxon>Viridiplantae</taxon>
        <taxon>Streptophyta</taxon>
        <taxon>Embryophyta</taxon>
        <taxon>Tracheophyta</taxon>
        <taxon>Spermatophyta</taxon>
        <taxon>Magnoliopsida</taxon>
        <taxon>eudicotyledons</taxon>
        <taxon>Gunneridae</taxon>
        <taxon>Pentapetalae</taxon>
        <taxon>rosids</taxon>
        <taxon>fabids</taxon>
        <taxon>Rosales</taxon>
        <taxon>Rosaceae</taxon>
        <taxon>Amygdaloideae</taxon>
        <taxon>Amygdaleae</taxon>
        <taxon>Prunus</taxon>
    </lineage>
</organism>
<feature type="non-terminal residue" evidence="1">
    <location>
        <position position="57"/>
    </location>
</feature>
<dbReference type="AlphaFoldDB" id="A0A5E4GP59"/>
<sequence length="57" mass="6466">MDAIEVGMVKRPRDKREEIEKIRKLNWAQAVVYKESCFAHAKVEGMMVGLPQGNGGY</sequence>
<dbReference type="InParanoid" id="A0A5E4GP59"/>
<dbReference type="Gramene" id="VVA41401">
    <property type="protein sequence ID" value="VVA41401"/>
    <property type="gene ID" value="Prudul26B009005"/>
</dbReference>